<evidence type="ECO:0000313" key="1">
    <source>
        <dbReference type="EMBL" id="KAJ4709714.1"/>
    </source>
</evidence>
<proteinExistence type="predicted"/>
<comment type="caution">
    <text evidence="1">The sequence shown here is derived from an EMBL/GenBank/DDBJ whole genome shotgun (WGS) entry which is preliminary data.</text>
</comment>
<accession>A0ACC1XG77</accession>
<reference evidence="1 2" key="1">
    <citation type="journal article" date="2023" name="Science">
        <title>Complex scaffold remodeling in plant triterpene biosynthesis.</title>
        <authorList>
            <person name="De La Pena R."/>
            <person name="Hodgson H."/>
            <person name="Liu J.C."/>
            <person name="Stephenson M.J."/>
            <person name="Martin A.C."/>
            <person name="Owen C."/>
            <person name="Harkess A."/>
            <person name="Leebens-Mack J."/>
            <person name="Jimenez L.E."/>
            <person name="Osbourn A."/>
            <person name="Sattely E.S."/>
        </authorList>
    </citation>
    <scope>NUCLEOTIDE SEQUENCE [LARGE SCALE GENOMIC DNA]</scope>
    <source>
        <strain evidence="2">cv. JPN11</strain>
        <tissue evidence="1">Leaf</tissue>
    </source>
</reference>
<name>A0ACC1XG77_MELAZ</name>
<dbReference type="Proteomes" id="UP001164539">
    <property type="component" value="Chromosome 10"/>
</dbReference>
<protein>
    <submittedName>
        <fullName evidence="1">Protein KAKU4 isoform X1</fullName>
    </submittedName>
</protein>
<sequence length="618" mass="67013">MASIPTPWRAGELRSGGKMIRARRTARATTPYERPELPPNSSPQNPNWLSRLIYSPTRMIASGAGKILSSVFTNESSSSSSSSSDSGDEFDDENDDNGISSDGTDTMRKNGTSEIIQHARSEPQPVVVNGETKHLIEQLLMHVTFSREECERLTSIIKSRVVDGPIIGDTKDQRLGEQPNRTIGCDVDMPDLCSAAVMEAKKWLEEKKSGSSPKTELDYGPCTLNCAMLPHVMEGEVGSPVDMAKSYMRTRPPWASPTVTPTEYRSPSPTGIQLFKEETPYSTGYTSLTSSKMKRDSSASASWNILEEIRKVRTKATEEMLRTPPSSKIDWSSYGLENKNVSKSFLADEAEASMRSKVHSSTKSVDASRNLAKGVSTSYGPVSQVIKDGLQNEAVPPNPATFVSEQNQDLENIQVIEETSGRFSSGQREKSLENIKTMSQSNAGAANFDDLKDTNGTSQPPNSLMGGTVGGLKVVLALNAVPDSGLNDQKCSTSKEMAGKGGSFAVNGFPSSGFSLPTEQDREENSRPSDENQNPVASGHDEVPSSIPMGEDCQFLNEAPIIDVPVTYENESFATGSQDSSSMQNEGLSHNMTTPNSRRRGQGKKPGRPSRRGRGRGK</sequence>
<organism evidence="1 2">
    <name type="scientific">Melia azedarach</name>
    <name type="common">Chinaberry tree</name>
    <dbReference type="NCBI Taxonomy" id="155640"/>
    <lineage>
        <taxon>Eukaryota</taxon>
        <taxon>Viridiplantae</taxon>
        <taxon>Streptophyta</taxon>
        <taxon>Embryophyta</taxon>
        <taxon>Tracheophyta</taxon>
        <taxon>Spermatophyta</taxon>
        <taxon>Magnoliopsida</taxon>
        <taxon>eudicotyledons</taxon>
        <taxon>Gunneridae</taxon>
        <taxon>Pentapetalae</taxon>
        <taxon>rosids</taxon>
        <taxon>malvids</taxon>
        <taxon>Sapindales</taxon>
        <taxon>Meliaceae</taxon>
        <taxon>Melia</taxon>
    </lineage>
</organism>
<dbReference type="EMBL" id="CM051403">
    <property type="protein sequence ID" value="KAJ4709714.1"/>
    <property type="molecule type" value="Genomic_DNA"/>
</dbReference>
<evidence type="ECO:0000313" key="2">
    <source>
        <dbReference type="Proteomes" id="UP001164539"/>
    </source>
</evidence>
<gene>
    <name evidence="1" type="ORF">OWV82_019466</name>
</gene>
<keyword evidence="2" id="KW-1185">Reference proteome</keyword>